<organism evidence="1 2">
    <name type="scientific">Dovyalis caffra</name>
    <dbReference type="NCBI Taxonomy" id="77055"/>
    <lineage>
        <taxon>Eukaryota</taxon>
        <taxon>Viridiplantae</taxon>
        <taxon>Streptophyta</taxon>
        <taxon>Embryophyta</taxon>
        <taxon>Tracheophyta</taxon>
        <taxon>Spermatophyta</taxon>
        <taxon>Magnoliopsida</taxon>
        <taxon>eudicotyledons</taxon>
        <taxon>Gunneridae</taxon>
        <taxon>Pentapetalae</taxon>
        <taxon>rosids</taxon>
        <taxon>fabids</taxon>
        <taxon>Malpighiales</taxon>
        <taxon>Salicaceae</taxon>
        <taxon>Flacourtieae</taxon>
        <taxon>Dovyalis</taxon>
    </lineage>
</organism>
<dbReference type="Proteomes" id="UP001314170">
    <property type="component" value="Unassembled WGS sequence"/>
</dbReference>
<reference evidence="1 2" key="1">
    <citation type="submission" date="2024-01" db="EMBL/GenBank/DDBJ databases">
        <authorList>
            <person name="Waweru B."/>
        </authorList>
    </citation>
    <scope>NUCLEOTIDE SEQUENCE [LARGE SCALE GENOMIC DNA]</scope>
</reference>
<gene>
    <name evidence="1" type="ORF">DCAF_LOCUS10711</name>
</gene>
<sequence length="113" mass="12914">MAPSLKKEVTAFVAEEIRVPSTNLRTRSFPFKDVMGNTISKRRWPPGLSQSRRKTESGLAIFLHGRRTFNFLFNARRLVQGRSWSPTMSGASQISFFWTLPRGIQVRLLETGD</sequence>
<protein>
    <submittedName>
        <fullName evidence="1">Uncharacterized protein</fullName>
    </submittedName>
</protein>
<accession>A0AAV1RIJ0</accession>
<keyword evidence="2" id="KW-1185">Reference proteome</keyword>
<name>A0AAV1RIJ0_9ROSI</name>
<dbReference type="EMBL" id="CAWUPB010000994">
    <property type="protein sequence ID" value="CAK7335710.1"/>
    <property type="molecule type" value="Genomic_DNA"/>
</dbReference>
<comment type="caution">
    <text evidence="1">The sequence shown here is derived from an EMBL/GenBank/DDBJ whole genome shotgun (WGS) entry which is preliminary data.</text>
</comment>
<proteinExistence type="predicted"/>
<evidence type="ECO:0000313" key="2">
    <source>
        <dbReference type="Proteomes" id="UP001314170"/>
    </source>
</evidence>
<evidence type="ECO:0000313" key="1">
    <source>
        <dbReference type="EMBL" id="CAK7335710.1"/>
    </source>
</evidence>
<dbReference type="AlphaFoldDB" id="A0AAV1RIJ0"/>